<proteinExistence type="predicted"/>
<organism evidence="4 5">
    <name type="scientific">Catenuloplanes nepalensis</name>
    <dbReference type="NCBI Taxonomy" id="587533"/>
    <lineage>
        <taxon>Bacteria</taxon>
        <taxon>Bacillati</taxon>
        <taxon>Actinomycetota</taxon>
        <taxon>Actinomycetes</taxon>
        <taxon>Micromonosporales</taxon>
        <taxon>Micromonosporaceae</taxon>
        <taxon>Catenuloplanes</taxon>
    </lineage>
</organism>
<dbReference type="InterPro" id="IPR010998">
    <property type="entry name" value="Integrase_recombinase_N"/>
</dbReference>
<evidence type="ECO:0000256" key="2">
    <source>
        <dbReference type="PROSITE-ProRule" id="PRU01248"/>
    </source>
</evidence>
<sequence length="295" mass="32444">MSDTAQEPRTARVMRRESRLPPALVEVLRGASGDLTWRALAAVAYEVGWTWQGMGNALNCKWSRVRYAATSAPEHEKAAVRAAGVMVPFTPPYPTLASDEAAELAELQTVAVKARAGQPPDHPAQLAAKRFTALLHAHRQRDVPVAVLAAAAGVAESAIYLRFGRAGLGKLPPSQTYQARRDRRRNVPAEPDKLLRWAPLIDAFIAHLTTDAALRPATVDSYAHTLRRFALRHPDLDPADVTDDIVDAHVALLRQQPKARERTGHFRRWLRWCAATGRIDATRSATAHLRPPTGL</sequence>
<evidence type="ECO:0000256" key="1">
    <source>
        <dbReference type="ARBA" id="ARBA00023125"/>
    </source>
</evidence>
<dbReference type="EMBL" id="JAUSRA010000001">
    <property type="protein sequence ID" value="MDP9792538.1"/>
    <property type="molecule type" value="Genomic_DNA"/>
</dbReference>
<dbReference type="SUPFAM" id="SSF88946">
    <property type="entry name" value="Sigma2 domain of RNA polymerase sigma factors"/>
    <property type="match status" value="1"/>
</dbReference>
<dbReference type="Proteomes" id="UP001240984">
    <property type="component" value="Unassembled WGS sequence"/>
</dbReference>
<keyword evidence="1 2" id="KW-0238">DNA-binding</keyword>
<dbReference type="RefSeq" id="WP_306827414.1">
    <property type="nucleotide sequence ID" value="NZ_JAUSRA010000001.1"/>
</dbReference>
<accession>A0ABT9MMB2</accession>
<evidence type="ECO:0000313" key="4">
    <source>
        <dbReference type="EMBL" id="MDP9792538.1"/>
    </source>
</evidence>
<evidence type="ECO:0000259" key="3">
    <source>
        <dbReference type="PROSITE" id="PS51900"/>
    </source>
</evidence>
<feature type="domain" description="Core-binding (CB)" evidence="3">
    <location>
        <begin position="195"/>
        <end position="274"/>
    </location>
</feature>
<keyword evidence="5" id="KW-1185">Reference proteome</keyword>
<dbReference type="InterPro" id="IPR013325">
    <property type="entry name" value="RNA_pol_sigma_r2"/>
</dbReference>
<comment type="caution">
    <text evidence="4">The sequence shown here is derived from an EMBL/GenBank/DDBJ whole genome shotgun (WGS) entry which is preliminary data.</text>
</comment>
<evidence type="ECO:0000313" key="5">
    <source>
        <dbReference type="Proteomes" id="UP001240984"/>
    </source>
</evidence>
<protein>
    <recommendedName>
        <fullName evidence="3">Core-binding (CB) domain-containing protein</fullName>
    </recommendedName>
</protein>
<dbReference type="Gene3D" id="1.10.150.130">
    <property type="match status" value="1"/>
</dbReference>
<name>A0ABT9MMB2_9ACTN</name>
<dbReference type="PROSITE" id="PS51900">
    <property type="entry name" value="CB"/>
    <property type="match status" value="1"/>
</dbReference>
<gene>
    <name evidence="4" type="ORF">J2S43_001050</name>
</gene>
<reference evidence="4 5" key="1">
    <citation type="submission" date="2023-07" db="EMBL/GenBank/DDBJ databases">
        <title>Sequencing the genomes of 1000 actinobacteria strains.</title>
        <authorList>
            <person name="Klenk H.-P."/>
        </authorList>
    </citation>
    <scope>NUCLEOTIDE SEQUENCE [LARGE SCALE GENOMIC DNA]</scope>
    <source>
        <strain evidence="4 5">DSM 44710</strain>
    </source>
</reference>
<dbReference type="InterPro" id="IPR044068">
    <property type="entry name" value="CB"/>
</dbReference>